<dbReference type="Gene3D" id="2.60.40.10">
    <property type="entry name" value="Immunoglobulins"/>
    <property type="match status" value="1"/>
</dbReference>
<dbReference type="InterPro" id="IPR017853">
    <property type="entry name" value="GH"/>
</dbReference>
<dbReference type="AlphaFoldDB" id="A0A9D9ED80"/>
<dbReference type="Pfam" id="PF14310">
    <property type="entry name" value="Fn3-like"/>
    <property type="match status" value="1"/>
</dbReference>
<evidence type="ECO:0000259" key="3">
    <source>
        <dbReference type="SMART" id="SM01217"/>
    </source>
</evidence>
<evidence type="ECO:0000256" key="2">
    <source>
        <dbReference type="ARBA" id="ARBA00022801"/>
    </source>
</evidence>
<proteinExistence type="inferred from homology"/>
<dbReference type="GO" id="GO:0008422">
    <property type="term" value="F:beta-glucosidase activity"/>
    <property type="evidence" value="ECO:0007669"/>
    <property type="project" value="UniProtKB-ARBA"/>
</dbReference>
<dbReference type="InterPro" id="IPR002772">
    <property type="entry name" value="Glyco_hydro_3_C"/>
</dbReference>
<dbReference type="InterPro" id="IPR026891">
    <property type="entry name" value="Fn3-like"/>
</dbReference>
<evidence type="ECO:0000313" key="5">
    <source>
        <dbReference type="Proteomes" id="UP000823619"/>
    </source>
</evidence>
<gene>
    <name evidence="4" type="ORF">IAC23_08050</name>
</gene>
<evidence type="ECO:0000313" key="4">
    <source>
        <dbReference type="EMBL" id="MBO8445624.1"/>
    </source>
</evidence>
<comment type="similarity">
    <text evidence="1">Belongs to the glycosyl hydrolase 3 family.</text>
</comment>
<dbReference type="InterPro" id="IPR050288">
    <property type="entry name" value="Cellulose_deg_GH3"/>
</dbReference>
<feature type="domain" description="Fibronectin type III-like" evidence="3">
    <location>
        <begin position="530"/>
        <end position="600"/>
    </location>
</feature>
<dbReference type="PRINTS" id="PR00133">
    <property type="entry name" value="GLHYDRLASE3"/>
</dbReference>
<dbReference type="EMBL" id="JADIMO010000100">
    <property type="protein sequence ID" value="MBO8445624.1"/>
    <property type="molecule type" value="Genomic_DNA"/>
</dbReference>
<dbReference type="InterPro" id="IPR013783">
    <property type="entry name" value="Ig-like_fold"/>
</dbReference>
<reference evidence="4" key="1">
    <citation type="submission" date="2020-10" db="EMBL/GenBank/DDBJ databases">
        <authorList>
            <person name="Gilroy R."/>
        </authorList>
    </citation>
    <scope>NUCLEOTIDE SEQUENCE</scope>
    <source>
        <strain evidence="4">D5-748</strain>
    </source>
</reference>
<dbReference type="PANTHER" id="PTHR42715">
    <property type="entry name" value="BETA-GLUCOSIDASE"/>
    <property type="match status" value="1"/>
</dbReference>
<organism evidence="4 5">
    <name type="scientific">Candidatus Cryptobacteroides merdavium</name>
    <dbReference type="NCBI Taxonomy" id="2840769"/>
    <lineage>
        <taxon>Bacteria</taxon>
        <taxon>Pseudomonadati</taxon>
        <taxon>Bacteroidota</taxon>
        <taxon>Bacteroidia</taxon>
        <taxon>Bacteroidales</taxon>
        <taxon>Candidatus Cryptobacteroides</taxon>
    </lineage>
</organism>
<keyword evidence="2 4" id="KW-0378">Hydrolase</keyword>
<dbReference type="PANTHER" id="PTHR42715:SF10">
    <property type="entry name" value="BETA-GLUCOSIDASE"/>
    <property type="match status" value="1"/>
</dbReference>
<protein>
    <submittedName>
        <fullName evidence="4">Glycoside hydrolase family 3 C-terminal domain-containing protein</fullName>
    </submittedName>
</protein>
<evidence type="ECO:0000256" key="1">
    <source>
        <dbReference type="ARBA" id="ARBA00005336"/>
    </source>
</evidence>
<dbReference type="Proteomes" id="UP000823619">
    <property type="component" value="Unassembled WGS sequence"/>
</dbReference>
<dbReference type="FunFam" id="2.60.40.10:FF:000495">
    <property type="entry name" value="Periplasmic beta-glucosidase"/>
    <property type="match status" value="1"/>
</dbReference>
<dbReference type="Pfam" id="PF01915">
    <property type="entry name" value="Glyco_hydro_3_C"/>
    <property type="match status" value="1"/>
</dbReference>
<dbReference type="Gene3D" id="3.20.20.300">
    <property type="entry name" value="Glycoside hydrolase, family 3, N-terminal domain"/>
    <property type="match status" value="1"/>
</dbReference>
<dbReference type="InterPro" id="IPR036962">
    <property type="entry name" value="Glyco_hydro_3_N_sf"/>
</dbReference>
<feature type="non-terminal residue" evidence="4">
    <location>
        <position position="1"/>
    </location>
</feature>
<name>A0A9D9ED80_9BACT</name>
<dbReference type="InterPro" id="IPR036881">
    <property type="entry name" value="Glyco_hydro_3_C_sf"/>
</dbReference>
<dbReference type="GO" id="GO:0005975">
    <property type="term" value="P:carbohydrate metabolic process"/>
    <property type="evidence" value="ECO:0007669"/>
    <property type="project" value="InterPro"/>
</dbReference>
<dbReference type="InterPro" id="IPR001764">
    <property type="entry name" value="Glyco_hydro_3_N"/>
</dbReference>
<reference evidence="4" key="2">
    <citation type="journal article" date="2021" name="PeerJ">
        <title>Extensive microbial diversity within the chicken gut microbiome revealed by metagenomics and culture.</title>
        <authorList>
            <person name="Gilroy R."/>
            <person name="Ravi A."/>
            <person name="Getino M."/>
            <person name="Pursley I."/>
            <person name="Horton D.L."/>
            <person name="Alikhan N.F."/>
            <person name="Baker D."/>
            <person name="Gharbi K."/>
            <person name="Hall N."/>
            <person name="Watson M."/>
            <person name="Adriaenssens E.M."/>
            <person name="Foster-Nyarko E."/>
            <person name="Jarju S."/>
            <person name="Secka A."/>
            <person name="Antonio M."/>
            <person name="Oren A."/>
            <person name="Chaudhuri R.R."/>
            <person name="La Ragione R."/>
            <person name="Hildebrand F."/>
            <person name="Pallen M.J."/>
        </authorList>
    </citation>
    <scope>NUCLEOTIDE SEQUENCE</scope>
    <source>
        <strain evidence="4">D5-748</strain>
    </source>
</reference>
<dbReference type="Pfam" id="PF00933">
    <property type="entry name" value="Glyco_hydro_3"/>
    <property type="match status" value="1"/>
</dbReference>
<sequence>IREIPRLGIPRIRMADGPQGVRNDTKSTMYPCGAATAATWNRELAYAYGKSLGNDARARGVHIMLGPGVNIYRFPKCGRSFEYYGEDPYLTSETAVAYIEGMQSAGVMSTIKHFCGNNQEYNRNNGSSDIDERTLNEIYLPAFRKAVQVAHTGAVMSSYNLVNGLHTTENKALIKDLLRDEWGFEGIFMSDWTATYSSICAANNGLDLEMSWGQFMNPNTLGKAIETGTVTEKTIDEKCQHILQTLIEFGFLDREQKVASIPEDNPESDLTALNVAREAIVLLENEDNFLPFSNKVKKVMVTGPNSGNIPTGGGSGFVEPFHTISVTEGVGEFYKSADDAAKADAVIYCAGFNHHLEGEGFDRPFELPEVQIAEIDSLAAINPNLVVVVNAGGGVDFNPVLAKAKAVLMAWYPGQAGGKAIAEILAGKVNPSGRLPITIERRLEDNPVYYNYYCNTERLWNSPERVTYFEGVFVGYRGYDRSDVEPLFPFGYGLSYTDFQFSDIMAEKLSDGRVRVTASVKNTGKRAGAEVVQLYVNDEKASVPRPEKELKGYEKVYLEPGESKSVEFILDSEAFAYYDMDLHRFTVEPGIFNILLGASSRDIRLTTSVTL</sequence>
<dbReference type="Gene3D" id="3.40.50.1700">
    <property type="entry name" value="Glycoside hydrolase family 3 C-terminal domain"/>
    <property type="match status" value="1"/>
</dbReference>
<comment type="caution">
    <text evidence="4">The sequence shown here is derived from an EMBL/GenBank/DDBJ whole genome shotgun (WGS) entry which is preliminary data.</text>
</comment>
<dbReference type="SUPFAM" id="SSF52279">
    <property type="entry name" value="Beta-D-glucan exohydrolase, C-terminal domain"/>
    <property type="match status" value="1"/>
</dbReference>
<dbReference type="SMART" id="SM01217">
    <property type="entry name" value="Fn3_like"/>
    <property type="match status" value="1"/>
</dbReference>
<accession>A0A9D9ED80</accession>
<dbReference type="SUPFAM" id="SSF51445">
    <property type="entry name" value="(Trans)glycosidases"/>
    <property type="match status" value="1"/>
</dbReference>